<dbReference type="AlphaFoldDB" id="A0A2N8RI91"/>
<evidence type="ECO:0000313" key="1">
    <source>
        <dbReference type="EMBL" id="PNF60807.1"/>
    </source>
</evidence>
<dbReference type="InterPro" id="IPR041413">
    <property type="entry name" value="MLTR_LBD"/>
</dbReference>
<dbReference type="GO" id="GO:0003677">
    <property type="term" value="F:DNA binding"/>
    <property type="evidence" value="ECO:0007669"/>
    <property type="project" value="InterPro"/>
</dbReference>
<gene>
    <name evidence="1" type="ORF">CXK99_02450</name>
</gene>
<dbReference type="Pfam" id="PF17765">
    <property type="entry name" value="MLTR_LBD"/>
    <property type="match status" value="1"/>
</dbReference>
<dbReference type="EMBL" id="POUM01000002">
    <property type="protein sequence ID" value="PNF60807.1"/>
    <property type="molecule type" value="Genomic_DNA"/>
</dbReference>
<dbReference type="InterPro" id="IPR001387">
    <property type="entry name" value="Cro/C1-type_HTH"/>
</dbReference>
<dbReference type="SUPFAM" id="SSF47413">
    <property type="entry name" value="lambda repressor-like DNA-binding domains"/>
    <property type="match status" value="1"/>
</dbReference>
<dbReference type="InterPro" id="IPR010982">
    <property type="entry name" value="Lambda_DNA-bd_dom_sf"/>
</dbReference>
<evidence type="ECO:0000313" key="2">
    <source>
        <dbReference type="Proteomes" id="UP000236003"/>
    </source>
</evidence>
<accession>A0A2N8RI91</accession>
<dbReference type="PANTHER" id="PTHR35010">
    <property type="entry name" value="BLL4672 PROTEIN-RELATED"/>
    <property type="match status" value="1"/>
</dbReference>
<name>A0A2N8RI91_STUST</name>
<dbReference type="Gene3D" id="3.30.450.180">
    <property type="match status" value="1"/>
</dbReference>
<dbReference type="Proteomes" id="UP000236003">
    <property type="component" value="Unassembled WGS sequence"/>
</dbReference>
<dbReference type="Gene3D" id="1.10.260.40">
    <property type="entry name" value="lambda repressor-like DNA-binding domains"/>
    <property type="match status" value="1"/>
</dbReference>
<dbReference type="Pfam" id="PF13560">
    <property type="entry name" value="HTH_31"/>
    <property type="match status" value="1"/>
</dbReference>
<reference evidence="1 2" key="1">
    <citation type="submission" date="2018-01" db="EMBL/GenBank/DDBJ databases">
        <title>Denitrification phenotypes of diverse strains of Pseudomonas stutzeri.</title>
        <authorList>
            <person name="Milligan D.A."/>
            <person name="Bergaust L."/>
            <person name="Bakken L.R."/>
            <person name="Frostegard A."/>
        </authorList>
    </citation>
    <scope>NUCLEOTIDE SEQUENCE [LARGE SCALE GENOMIC DNA]</scope>
    <source>
        <strain evidence="1 2">CCUG 44592</strain>
    </source>
</reference>
<organism evidence="1 2">
    <name type="scientific">Stutzerimonas stutzeri</name>
    <name type="common">Pseudomonas stutzeri</name>
    <dbReference type="NCBI Taxonomy" id="316"/>
    <lineage>
        <taxon>Bacteria</taxon>
        <taxon>Pseudomonadati</taxon>
        <taxon>Pseudomonadota</taxon>
        <taxon>Gammaproteobacteria</taxon>
        <taxon>Pseudomonadales</taxon>
        <taxon>Pseudomonadaceae</taxon>
        <taxon>Stutzerimonas</taxon>
    </lineage>
</organism>
<protein>
    <submittedName>
        <fullName evidence="1">XRE family transcriptional regulator</fullName>
    </submittedName>
</protein>
<sequence>MSAPRSDERNRAELAVFLRSRRERIAPEDVGLPSGGRRRTPGLRREEVAALAGVGLSWYTWLEQGRDIGVSASFLENLSRTLKLDATERRHLFLLAHQRLPPEPGKTWCVVPPLVHRLMDDLKLRPAYMLNLRWDVLAWNAAADKVFGFSRVPVERRNLLWLLFTESSFRNLLDPWRDQASQILSSFRRDFVRAPLDPEIGTLVKDLEKCDPYFKMWWRQHDIHGPCQGVRYLQVQEVGAVVFDHTSLMIDIDRDLRLVCYAAKEGQVQSARFEQWLTARSESSGT</sequence>
<dbReference type="RefSeq" id="WP_003284312.1">
    <property type="nucleotide sequence ID" value="NZ_CP036186.1"/>
</dbReference>
<proteinExistence type="predicted"/>
<dbReference type="CDD" id="cd00093">
    <property type="entry name" value="HTH_XRE"/>
    <property type="match status" value="1"/>
</dbReference>
<dbReference type="SMART" id="SM00530">
    <property type="entry name" value="HTH_XRE"/>
    <property type="match status" value="1"/>
</dbReference>
<comment type="caution">
    <text evidence="1">The sequence shown here is derived from an EMBL/GenBank/DDBJ whole genome shotgun (WGS) entry which is preliminary data.</text>
</comment>